<dbReference type="PANTHER" id="PTHR42755:SF1">
    <property type="entry name" value="3-DEOXY-D-MANNO-OCTULOSONIC ACID TRANSFERASE, MITOCHONDRIAL-RELATED"/>
    <property type="match status" value="1"/>
</dbReference>
<evidence type="ECO:0000256" key="7">
    <source>
        <dbReference type="ARBA" id="ARBA00049183"/>
    </source>
</evidence>
<dbReference type="InterPro" id="IPR039901">
    <property type="entry name" value="Kdotransferase"/>
</dbReference>
<evidence type="ECO:0000313" key="11">
    <source>
        <dbReference type="EMBL" id="MXQ06414.1"/>
    </source>
</evidence>
<dbReference type="UniPathway" id="UPA00958"/>
<dbReference type="RefSeq" id="WP_160762352.1">
    <property type="nucleotide sequence ID" value="NZ_WUPT01000001.1"/>
</dbReference>
<evidence type="ECO:0000259" key="10">
    <source>
        <dbReference type="Pfam" id="PF04413"/>
    </source>
</evidence>
<organism evidence="11 12">
    <name type="scientific">Kangsaoukella pontilimi</name>
    <dbReference type="NCBI Taxonomy" id="2691042"/>
    <lineage>
        <taxon>Bacteria</taxon>
        <taxon>Pseudomonadati</taxon>
        <taxon>Pseudomonadota</taxon>
        <taxon>Alphaproteobacteria</taxon>
        <taxon>Rhodobacterales</taxon>
        <taxon>Paracoccaceae</taxon>
        <taxon>Kangsaoukella</taxon>
    </lineage>
</organism>
<gene>
    <name evidence="11" type="ORF">GQ651_01000</name>
</gene>
<evidence type="ECO:0000256" key="4">
    <source>
        <dbReference type="ARBA" id="ARBA00019077"/>
    </source>
</evidence>
<keyword evidence="12" id="KW-1185">Reference proteome</keyword>
<dbReference type="Proteomes" id="UP000480350">
    <property type="component" value="Unassembled WGS sequence"/>
</dbReference>
<evidence type="ECO:0000256" key="2">
    <source>
        <dbReference type="ARBA" id="ARBA00004713"/>
    </source>
</evidence>
<evidence type="ECO:0000256" key="5">
    <source>
        <dbReference type="ARBA" id="ARBA00022679"/>
    </source>
</evidence>
<protein>
    <recommendedName>
        <fullName evidence="4 9">3-deoxy-D-manno-octulosonic acid transferase</fullName>
        <shortName evidence="9">Kdo transferase</shortName>
        <ecNumber evidence="3 9">2.4.99.12</ecNumber>
    </recommendedName>
    <alternativeName>
        <fullName evidence="6 9">Lipid IV(A) 3-deoxy-D-manno-octulosonic acid transferase</fullName>
    </alternativeName>
</protein>
<keyword evidence="9" id="KW-1003">Cell membrane</keyword>
<comment type="similarity">
    <text evidence="9">Belongs to the glycosyltransferase group 1 family.</text>
</comment>
<dbReference type="InterPro" id="IPR038107">
    <property type="entry name" value="Glycos_transf_N_sf"/>
</dbReference>
<dbReference type="Gene3D" id="3.40.50.11720">
    <property type="entry name" value="3-Deoxy-D-manno-octulosonic-acid transferase, N-terminal domain"/>
    <property type="match status" value="1"/>
</dbReference>
<evidence type="ECO:0000256" key="1">
    <source>
        <dbReference type="ARBA" id="ARBA00003394"/>
    </source>
</evidence>
<evidence type="ECO:0000256" key="3">
    <source>
        <dbReference type="ARBA" id="ARBA00012621"/>
    </source>
</evidence>
<comment type="subcellular location">
    <subcellularLocation>
        <location evidence="9">Cell membrane</location>
    </subcellularLocation>
</comment>
<keyword evidence="5 9" id="KW-0808">Transferase</keyword>
<comment type="caution">
    <text evidence="11">The sequence shown here is derived from an EMBL/GenBank/DDBJ whole genome shotgun (WGS) entry which is preliminary data.</text>
</comment>
<comment type="pathway">
    <text evidence="2 9">Bacterial outer membrane biogenesis; LPS core biosynthesis.</text>
</comment>
<keyword evidence="9" id="KW-0448">Lipopolysaccharide biosynthesis</keyword>
<dbReference type="EC" id="2.4.99.12" evidence="3 9"/>
<comment type="catalytic activity">
    <reaction evidence="7 9">
        <text>lipid IVA (E. coli) + CMP-3-deoxy-beta-D-manno-octulosonate = alpha-Kdo-(2-&gt;6)-lipid IVA (E. coli) + CMP + H(+)</text>
        <dbReference type="Rhea" id="RHEA:28066"/>
        <dbReference type="ChEBI" id="CHEBI:15378"/>
        <dbReference type="ChEBI" id="CHEBI:58603"/>
        <dbReference type="ChEBI" id="CHEBI:60364"/>
        <dbReference type="ChEBI" id="CHEBI:60377"/>
        <dbReference type="ChEBI" id="CHEBI:85987"/>
        <dbReference type="EC" id="2.4.99.12"/>
    </reaction>
</comment>
<sequence length="436" mass="47096">MALIGQMPATLRYRLAMAGYQAALAAAEPQIWRYFRRRGGGDPMYLDHWDERRGEGAPFEADIWVHAVSLGEYRSAEPLIRRLLLAGQSVILTHATPAGRRASEKALADEIADGRVAIRFAPIDRTPYWKRFFALHRPRTGLVMEMEFWPGMISAAAASGVDLWLANSQVPGKSFPRALRLKRLLGTHPAALAHGVFAKSDRMAERFRALGAERVDAMGETRFDIPPPATHLEAARALTDRLQGRPVVTFASVVAGEEAVYLEAARALAAHEARPLVIWVPRAPEFFDATASRIGGAGLSLAQRSEVFDADLSLTGSLEDKDVLLGDSFGEMFFYLALAGAVSVGGGFVEKGAHNIIEPLALGKPVVTGPHIWTIEFPGEEARAAGVLTVCDSPGHLADMLIAALEDDPARYRAFHAAHAGASERIARAVLGQGAA</sequence>
<evidence type="ECO:0000256" key="9">
    <source>
        <dbReference type="RuleBase" id="RU365103"/>
    </source>
</evidence>
<keyword evidence="9" id="KW-0472">Membrane</keyword>
<dbReference type="EMBL" id="WUPT01000001">
    <property type="protein sequence ID" value="MXQ06414.1"/>
    <property type="molecule type" value="Genomic_DNA"/>
</dbReference>
<dbReference type="Pfam" id="PF04413">
    <property type="entry name" value="Glycos_transf_N"/>
    <property type="match status" value="1"/>
</dbReference>
<dbReference type="GO" id="GO:0005886">
    <property type="term" value="C:plasma membrane"/>
    <property type="evidence" value="ECO:0007669"/>
    <property type="project" value="UniProtKB-SubCell"/>
</dbReference>
<evidence type="ECO:0000313" key="12">
    <source>
        <dbReference type="Proteomes" id="UP000480350"/>
    </source>
</evidence>
<dbReference type="AlphaFoldDB" id="A0A7C9MUV5"/>
<name>A0A7C9MUV5_9RHOB</name>
<feature type="domain" description="3-deoxy-D-manno-octulosonic-acid transferase N-terminal" evidence="10">
    <location>
        <begin position="48"/>
        <end position="225"/>
    </location>
</feature>
<accession>A0A7C9MUV5</accession>
<dbReference type="PANTHER" id="PTHR42755">
    <property type="entry name" value="3-DEOXY-MANNO-OCTULOSONATE CYTIDYLYLTRANSFERASE"/>
    <property type="match status" value="1"/>
</dbReference>
<reference evidence="11 12" key="1">
    <citation type="submission" date="2019-12" db="EMBL/GenBank/DDBJ databases">
        <authorList>
            <person name="Lee S.D."/>
        </authorList>
    </citation>
    <scope>NUCLEOTIDE SEQUENCE [LARGE SCALE GENOMIC DNA]</scope>
    <source>
        <strain evidence="11 12">GH1-50</strain>
    </source>
</reference>
<proteinExistence type="inferred from homology"/>
<dbReference type="GO" id="GO:0009245">
    <property type="term" value="P:lipid A biosynthetic process"/>
    <property type="evidence" value="ECO:0007669"/>
    <property type="project" value="TreeGrafter"/>
</dbReference>
<dbReference type="GO" id="GO:0043842">
    <property type="term" value="F:Kdo transferase activity"/>
    <property type="evidence" value="ECO:0007669"/>
    <property type="project" value="UniProtKB-EC"/>
</dbReference>
<evidence type="ECO:0000256" key="8">
    <source>
        <dbReference type="PIRSR" id="PIRSR639901-1"/>
    </source>
</evidence>
<dbReference type="SUPFAM" id="SSF53756">
    <property type="entry name" value="UDP-Glycosyltransferase/glycogen phosphorylase"/>
    <property type="match status" value="1"/>
</dbReference>
<dbReference type="InterPro" id="IPR007507">
    <property type="entry name" value="Glycos_transf_N"/>
</dbReference>
<reference evidence="11 12" key="2">
    <citation type="submission" date="2020-03" db="EMBL/GenBank/DDBJ databases">
        <title>Kangsaoukella pontilimi gen. nov., sp. nov., a new member of the family Rhodobacteraceae isolated from a tidal mudflat.</title>
        <authorList>
            <person name="Kim I.S."/>
        </authorList>
    </citation>
    <scope>NUCLEOTIDE SEQUENCE [LARGE SCALE GENOMIC DNA]</scope>
    <source>
        <strain evidence="11 12">GH1-50</strain>
    </source>
</reference>
<comment type="function">
    <text evidence="1 9">Involved in lipopolysaccharide (LPS) biosynthesis. Catalyzes the transfer of 3-deoxy-D-manno-octulosonate (Kdo) residue(s) from CMP-Kdo to lipid IV(A), the tetraacyldisaccharide-1,4'-bisphosphate precursor of lipid A.</text>
</comment>
<dbReference type="GO" id="GO:0009244">
    <property type="term" value="P:lipopolysaccharide core region biosynthetic process"/>
    <property type="evidence" value="ECO:0007669"/>
    <property type="project" value="UniProtKB-UniRule"/>
</dbReference>
<feature type="active site" description="Proton acceptor" evidence="8">
    <location>
        <position position="72"/>
    </location>
</feature>
<dbReference type="Gene3D" id="3.40.50.2000">
    <property type="entry name" value="Glycogen Phosphorylase B"/>
    <property type="match status" value="1"/>
</dbReference>
<evidence type="ECO:0000256" key="6">
    <source>
        <dbReference type="ARBA" id="ARBA00031445"/>
    </source>
</evidence>